<dbReference type="InterPro" id="IPR028250">
    <property type="entry name" value="DsbDN"/>
</dbReference>
<feature type="domain" description="Thiol:disulfide interchange protein DsbD N-terminal" evidence="8">
    <location>
        <begin position="39"/>
        <end position="143"/>
    </location>
</feature>
<dbReference type="Pfam" id="PF13899">
    <property type="entry name" value="Thioredoxin_7"/>
    <property type="match status" value="1"/>
</dbReference>
<dbReference type="GO" id="GO:0015035">
    <property type="term" value="F:protein-disulfide reductase activity"/>
    <property type="evidence" value="ECO:0007669"/>
    <property type="project" value="TreeGrafter"/>
</dbReference>
<dbReference type="SUPFAM" id="SSF52833">
    <property type="entry name" value="Thioredoxin-like"/>
    <property type="match status" value="1"/>
</dbReference>
<dbReference type="AlphaFoldDB" id="J4KSN7"/>
<comment type="subcellular location">
    <subcellularLocation>
        <location evidence="1">Membrane</location>
        <topology evidence="1">Multi-pass membrane protein</topology>
    </subcellularLocation>
</comment>
<name>J4KSN7_9GAMM</name>
<keyword evidence="2 6" id="KW-0812">Transmembrane</keyword>
<dbReference type="Proteomes" id="UP000010116">
    <property type="component" value="Unassembled WGS sequence"/>
</dbReference>
<keyword evidence="3" id="KW-0201">Cytochrome c-type biogenesis</keyword>
<keyword evidence="5 6" id="KW-0472">Membrane</keyword>
<feature type="transmembrane region" description="Helical" evidence="6">
    <location>
        <begin position="313"/>
        <end position="333"/>
    </location>
</feature>
<evidence type="ECO:0000256" key="1">
    <source>
        <dbReference type="ARBA" id="ARBA00004141"/>
    </source>
</evidence>
<evidence type="ECO:0000256" key="2">
    <source>
        <dbReference type="ARBA" id="ARBA00022692"/>
    </source>
</evidence>
<feature type="transmembrane region" description="Helical" evidence="6">
    <location>
        <begin position="466"/>
        <end position="484"/>
    </location>
</feature>
<dbReference type="PANTHER" id="PTHR32234">
    <property type="entry name" value="THIOL:DISULFIDE INTERCHANGE PROTEIN DSBD"/>
    <property type="match status" value="1"/>
</dbReference>
<dbReference type="InterPro" id="IPR036249">
    <property type="entry name" value="Thioredoxin-like_sf"/>
</dbReference>
<protein>
    <submittedName>
        <fullName evidence="9">Cytochrome c biogenesis protein transmembrane region</fullName>
    </submittedName>
</protein>
<dbReference type="GO" id="GO:0016020">
    <property type="term" value="C:membrane"/>
    <property type="evidence" value="ECO:0007669"/>
    <property type="project" value="UniProtKB-SubCell"/>
</dbReference>
<dbReference type="Gene3D" id="3.40.30.10">
    <property type="entry name" value="Glutaredoxin"/>
    <property type="match status" value="1"/>
</dbReference>
<dbReference type="InterPro" id="IPR003834">
    <property type="entry name" value="Cyt_c_assmbl_TM_dom"/>
</dbReference>
<evidence type="ECO:0000259" key="8">
    <source>
        <dbReference type="Pfam" id="PF11412"/>
    </source>
</evidence>
<feature type="transmembrane region" description="Helical" evidence="6">
    <location>
        <begin position="269"/>
        <end position="292"/>
    </location>
</feature>
<dbReference type="GO" id="GO:0045454">
    <property type="term" value="P:cell redox homeostasis"/>
    <property type="evidence" value="ECO:0007669"/>
    <property type="project" value="TreeGrafter"/>
</dbReference>
<dbReference type="EMBL" id="JH611185">
    <property type="protein sequence ID" value="EJP73024.1"/>
    <property type="molecule type" value="Genomic_DNA"/>
</dbReference>
<feature type="transmembrane region" description="Helical" evidence="6">
    <location>
        <begin position="395"/>
        <end position="419"/>
    </location>
</feature>
<evidence type="ECO:0000259" key="7">
    <source>
        <dbReference type="Pfam" id="PF02683"/>
    </source>
</evidence>
<feature type="transmembrane region" description="Helical" evidence="6">
    <location>
        <begin position="490"/>
        <end position="508"/>
    </location>
</feature>
<evidence type="ECO:0000256" key="6">
    <source>
        <dbReference type="SAM" id="Phobius"/>
    </source>
</evidence>
<evidence type="ECO:0000313" key="9">
    <source>
        <dbReference type="EMBL" id="EJP73024.1"/>
    </source>
</evidence>
<proteinExistence type="predicted"/>
<sequence>MPIKNLRFLYLLLAFYSLSIYSQIDTGHSIVSIHKISEKIDKNFIGIKVDLDDGWHTYWKNPGDAGGPIIVKILSPEKVNIKKIYFPPPELIPYEPLMTYGYKEEVLFPIEIESTHLIDEDTVFDFEVNLLICEDVCIPESAVFSLKYSEFIATDETTEWLKTIPDITYPVLTFINNENNTLDMKFSGIDEISDVYFFPENENIFNYAAKQKLSYDGKNYLLEINIDEISNINSQTLLTGLLKINDGYYKVKSSPKVLETLESNSILKMLLFAFIGGLILNLMPCVFPVISLKVLSMVKMGGESKSKIISHSLIFSIGVVISFLAIAALVTYLRSTGEMIGWGFQLQSPYVVSILSSLMIIIGFVLLLDINLGLSLTRLGSSTNNSSLFSSFSTGVLAVIVASPCTAPFMGAAIGYALLESSSSTYPIFLSLSIGFAFPYILLALKPSLIQKLPKPGNWMNVFKEFMAFPMFATAIWLLWVFSLQVSTNSLIELILIWFLIGILFWLTSKTNNQIIKLVSILIVLISIFAQTININNEITKTSSDQSKSNDYVLWNQTIEDDLVSNNKSFFINYTAAWCITCQANEKIALSSLKVQNYFKSQDITYLKADWTNKSPEILESLKKYGRTGVPLYIYWEPSMSEPRVLPAILTEKIIFDYL</sequence>
<dbReference type="PANTHER" id="PTHR32234:SF3">
    <property type="entry name" value="SUPPRESSION OF COPPER SENSITIVITY PROTEIN"/>
    <property type="match status" value="1"/>
</dbReference>
<evidence type="ECO:0000256" key="5">
    <source>
        <dbReference type="ARBA" id="ARBA00023136"/>
    </source>
</evidence>
<evidence type="ECO:0000256" key="4">
    <source>
        <dbReference type="ARBA" id="ARBA00022989"/>
    </source>
</evidence>
<feature type="transmembrane region" description="Helical" evidence="6">
    <location>
        <begin position="425"/>
        <end position="445"/>
    </location>
</feature>
<dbReference type="HOGENOM" id="CLU_014657_1_0_6"/>
<keyword evidence="4 6" id="KW-1133">Transmembrane helix</keyword>
<accession>J4KSN7</accession>
<reference evidence="9 10" key="1">
    <citation type="journal article" date="2012" name="ISME J.">
        <title>Genomic insights to SAR86, an abundant and uncultivated marine bacterial lineage.</title>
        <authorList>
            <person name="Dupont C.L."/>
            <person name="Rusch D.B."/>
            <person name="Yooseph S."/>
            <person name="Lombardo M.J."/>
            <person name="Richter R.A."/>
            <person name="Valas R."/>
            <person name="Novotny M."/>
            <person name="Yee-Greenbaum J."/>
            <person name="Selengut J.D."/>
            <person name="Haft D.H."/>
            <person name="Halpern A.L."/>
            <person name="Lasken R.S."/>
            <person name="Nealson K."/>
            <person name="Friedman R."/>
            <person name="Venter J.C."/>
        </authorList>
    </citation>
    <scope>NUCLEOTIDE SEQUENCE [LARGE SCALE GENOMIC DNA]</scope>
</reference>
<dbReference type="Pfam" id="PF02683">
    <property type="entry name" value="DsbD_TM"/>
    <property type="match status" value="1"/>
</dbReference>
<evidence type="ECO:0000313" key="10">
    <source>
        <dbReference type="Proteomes" id="UP000010116"/>
    </source>
</evidence>
<evidence type="ECO:0000256" key="3">
    <source>
        <dbReference type="ARBA" id="ARBA00022748"/>
    </source>
</evidence>
<feature type="transmembrane region" description="Helical" evidence="6">
    <location>
        <begin position="353"/>
        <end position="374"/>
    </location>
</feature>
<dbReference type="GO" id="GO:0017004">
    <property type="term" value="P:cytochrome complex assembly"/>
    <property type="evidence" value="ECO:0007669"/>
    <property type="project" value="UniProtKB-KW"/>
</dbReference>
<organism evidence="9 10">
    <name type="scientific">SAR86 cluster bacterium SAR86B</name>
    <dbReference type="NCBI Taxonomy" id="1123867"/>
    <lineage>
        <taxon>Bacteria</taxon>
        <taxon>Pseudomonadati</taxon>
        <taxon>Pseudomonadota</taxon>
        <taxon>Gammaproteobacteria</taxon>
        <taxon>SAR86 cluster</taxon>
    </lineage>
</organism>
<gene>
    <name evidence="9" type="ORF">NT02SARS_0903</name>
</gene>
<dbReference type="Pfam" id="PF11412">
    <property type="entry name" value="DsbD_N"/>
    <property type="match status" value="1"/>
</dbReference>
<feature type="domain" description="Cytochrome C biogenesis protein transmembrane" evidence="7">
    <location>
        <begin position="269"/>
        <end position="479"/>
    </location>
</feature>
<feature type="transmembrane region" description="Helical" evidence="6">
    <location>
        <begin position="515"/>
        <end position="533"/>
    </location>
</feature>